<dbReference type="Proteomes" id="UP001363151">
    <property type="component" value="Unassembled WGS sequence"/>
</dbReference>
<dbReference type="EMBL" id="JBBJCI010000364">
    <property type="protein sequence ID" value="KAK7233084.1"/>
    <property type="molecule type" value="Genomic_DNA"/>
</dbReference>
<evidence type="ECO:0000256" key="1">
    <source>
        <dbReference type="SAM" id="MobiDB-lite"/>
    </source>
</evidence>
<proteinExistence type="predicted"/>
<sequence length="412" mass="44000">MERELETTCWPALDAGWALEEASRSGEEGEVARRLLSDWLAFAAGGGEAALPPGYGGETLRDLARASEKLAELQRVAAGVAPSPARPRNAAASAMARAPALAARRREAPLRRGAPRRRRRLPRRRRVAEPAAAELPLAQARRGLHAAGGGEALVALGGSGAARGVWVGALAGRVAARCAARERARKDRGDAETGADRLRDALRSWRDVLSRRLGRPRRSFGVAVDALCGPDLADAAVLVDGVAARLCDDGALGLRARVRLREGAGRRLRRRARGEKDFAIKGEPGELPALATLLFRDELSGRADGVARALGGGDELLHRWRAALADEVFAVVEAHLAAALRVSARRRAFVLGRDVDELRRAVSDLGSDRADAHFAALREGVAVFKLDPESLKYLVLQPDGPPGLDRAQRSSE</sequence>
<gene>
    <name evidence="2" type="ORF">SO694_00039238</name>
</gene>
<protein>
    <submittedName>
        <fullName evidence="2">Uncharacterized protein</fullName>
    </submittedName>
</protein>
<evidence type="ECO:0000313" key="2">
    <source>
        <dbReference type="EMBL" id="KAK7233084.1"/>
    </source>
</evidence>
<feature type="compositionally biased region" description="Basic residues" evidence="1">
    <location>
        <begin position="113"/>
        <end position="126"/>
    </location>
</feature>
<accession>A0ABR1FLM5</accession>
<keyword evidence="3" id="KW-1185">Reference proteome</keyword>
<organism evidence="2 3">
    <name type="scientific">Aureococcus anophagefferens</name>
    <name type="common">Harmful bloom alga</name>
    <dbReference type="NCBI Taxonomy" id="44056"/>
    <lineage>
        <taxon>Eukaryota</taxon>
        <taxon>Sar</taxon>
        <taxon>Stramenopiles</taxon>
        <taxon>Ochrophyta</taxon>
        <taxon>Pelagophyceae</taxon>
        <taxon>Pelagomonadales</taxon>
        <taxon>Pelagomonadaceae</taxon>
        <taxon>Aureococcus</taxon>
    </lineage>
</organism>
<reference evidence="2 3" key="1">
    <citation type="submission" date="2024-03" db="EMBL/GenBank/DDBJ databases">
        <title>Aureococcus anophagefferens CCMP1851 and Kratosvirus quantuckense: Draft genome of a second virus-susceptible host strain in the model system.</title>
        <authorList>
            <person name="Chase E."/>
            <person name="Truchon A.R."/>
            <person name="Schepens W."/>
            <person name="Wilhelm S.W."/>
        </authorList>
    </citation>
    <scope>NUCLEOTIDE SEQUENCE [LARGE SCALE GENOMIC DNA]</scope>
    <source>
        <strain evidence="2 3">CCMP1851</strain>
    </source>
</reference>
<evidence type="ECO:0000313" key="3">
    <source>
        <dbReference type="Proteomes" id="UP001363151"/>
    </source>
</evidence>
<name>A0ABR1FLM5_AURAN</name>
<comment type="caution">
    <text evidence="2">The sequence shown here is derived from an EMBL/GenBank/DDBJ whole genome shotgun (WGS) entry which is preliminary data.</text>
</comment>
<feature type="region of interest" description="Disordered" evidence="1">
    <location>
        <begin position="102"/>
        <end position="127"/>
    </location>
</feature>